<name>A0A0M2H9S9_MICTR</name>
<dbReference type="Proteomes" id="UP000034098">
    <property type="component" value="Unassembled WGS sequence"/>
</dbReference>
<evidence type="ECO:0008006" key="5">
    <source>
        <dbReference type="Google" id="ProtNLM"/>
    </source>
</evidence>
<organism evidence="3 4">
    <name type="scientific">Microbacterium trichothecenolyticum</name>
    <name type="common">Aureobacterium trichothecenolyticum</name>
    <dbReference type="NCBI Taxonomy" id="69370"/>
    <lineage>
        <taxon>Bacteria</taxon>
        <taxon>Bacillati</taxon>
        <taxon>Actinomycetota</taxon>
        <taxon>Actinomycetes</taxon>
        <taxon>Micrococcales</taxon>
        <taxon>Microbacteriaceae</taxon>
        <taxon>Microbacterium</taxon>
    </lineage>
</organism>
<reference evidence="3 4" key="1">
    <citation type="submission" date="2015-02" db="EMBL/GenBank/DDBJ databases">
        <title>Draft genome sequences of ten Microbacterium spp. with emphasis on heavy metal contaminated environments.</title>
        <authorList>
            <person name="Corretto E."/>
        </authorList>
    </citation>
    <scope>NUCLEOTIDE SEQUENCE [LARGE SCALE GENOMIC DNA]</scope>
    <source>
        <strain evidence="3 4">DSM 8608</strain>
    </source>
</reference>
<protein>
    <recommendedName>
        <fullName evidence="5">Lytic transglycosylase domain-containing protein</fullName>
    </recommendedName>
</protein>
<evidence type="ECO:0000313" key="3">
    <source>
        <dbReference type="EMBL" id="KJL43362.1"/>
    </source>
</evidence>
<evidence type="ECO:0000256" key="2">
    <source>
        <dbReference type="SAM" id="Phobius"/>
    </source>
</evidence>
<feature type="compositionally biased region" description="Low complexity" evidence="1">
    <location>
        <begin position="36"/>
        <end position="52"/>
    </location>
</feature>
<dbReference type="AlphaFoldDB" id="A0A0M2H9S9"/>
<dbReference type="EMBL" id="JYJA01000031">
    <property type="protein sequence ID" value="KJL43362.1"/>
    <property type="molecule type" value="Genomic_DNA"/>
</dbReference>
<keyword evidence="2" id="KW-0812">Transmembrane</keyword>
<accession>A0A0M2H9S9</accession>
<evidence type="ECO:0000313" key="4">
    <source>
        <dbReference type="Proteomes" id="UP000034098"/>
    </source>
</evidence>
<dbReference type="InterPro" id="IPR023346">
    <property type="entry name" value="Lysozyme-like_dom_sf"/>
</dbReference>
<gene>
    <name evidence="3" type="ORF">RS82_01414</name>
</gene>
<feature type="transmembrane region" description="Helical" evidence="2">
    <location>
        <begin position="68"/>
        <end position="87"/>
    </location>
</feature>
<keyword evidence="4" id="KW-1185">Reference proteome</keyword>
<dbReference type="SUPFAM" id="SSF53955">
    <property type="entry name" value="Lysozyme-like"/>
    <property type="match status" value="1"/>
</dbReference>
<evidence type="ECO:0000256" key="1">
    <source>
        <dbReference type="SAM" id="MobiDB-lite"/>
    </source>
</evidence>
<keyword evidence="2" id="KW-0472">Membrane</keyword>
<proteinExistence type="predicted"/>
<dbReference type="PATRIC" id="fig|69370.6.peg.1450"/>
<comment type="caution">
    <text evidence="3">The sequence shown here is derived from an EMBL/GenBank/DDBJ whole genome shotgun (WGS) entry which is preliminary data.</text>
</comment>
<sequence>MRGWHLVVPVCENRDTVTSGNELYPTRRARRHEVAARSARPVAVSGSSLSAPSSPPRKTAPRWSRRRGVVGAFAAFAVLGFVVAYIGPTGLALAQASADDESQVSLYASGLDDVQSRVGDEAAADAEPAALDRGNYTVYVKPKPTPTVQASTSTSSSSGGWRPPFVTPDPGSAQAIAYDMVLARGWGDDQFACLVALWKKESGWRVNAYNAGSGAYGIPQALPGSKMASAGADWETNPATQIAWGLGYIGGRYGSPCGAWDHSQRTGWY</sequence>
<feature type="region of interest" description="Disordered" evidence="1">
    <location>
        <begin position="35"/>
        <end position="64"/>
    </location>
</feature>
<keyword evidence="2" id="KW-1133">Transmembrane helix</keyword>
<feature type="region of interest" description="Disordered" evidence="1">
    <location>
        <begin position="142"/>
        <end position="163"/>
    </location>
</feature>